<reference evidence="2" key="1">
    <citation type="submission" date="2018-06" db="EMBL/GenBank/DDBJ databases">
        <authorList>
            <person name="Zhirakovskaya E."/>
        </authorList>
    </citation>
    <scope>NUCLEOTIDE SEQUENCE</scope>
</reference>
<evidence type="ECO:0000313" key="2">
    <source>
        <dbReference type="EMBL" id="VAX01651.1"/>
    </source>
</evidence>
<dbReference type="EMBL" id="UOFS01000049">
    <property type="protein sequence ID" value="VAX01651.1"/>
    <property type="molecule type" value="Genomic_DNA"/>
</dbReference>
<evidence type="ECO:0000256" key="1">
    <source>
        <dbReference type="SAM" id="MobiDB-lite"/>
    </source>
</evidence>
<dbReference type="AlphaFoldDB" id="A0A3B1AIV5"/>
<sequence length="90" mass="10304">MIDPTRPPSFEVKGNKTASSQGYSPWRLSSTLLSTGREHATINGKLIRRGESVNGATLINIYPLYVTLKKNNKLFNVYMFKKTRVRKFLR</sequence>
<accession>A0A3B1AIV5</accession>
<proteinExistence type="predicted"/>
<feature type="region of interest" description="Disordered" evidence="1">
    <location>
        <begin position="1"/>
        <end position="23"/>
    </location>
</feature>
<protein>
    <submittedName>
        <fullName evidence="2">Uncharacterized protein</fullName>
    </submittedName>
</protein>
<gene>
    <name evidence="2" type="ORF">MNBD_GAMMA22-2056</name>
</gene>
<organism evidence="2">
    <name type="scientific">hydrothermal vent metagenome</name>
    <dbReference type="NCBI Taxonomy" id="652676"/>
    <lineage>
        <taxon>unclassified sequences</taxon>
        <taxon>metagenomes</taxon>
        <taxon>ecological metagenomes</taxon>
    </lineage>
</organism>
<name>A0A3B1AIV5_9ZZZZ</name>